<dbReference type="Proteomes" id="UP001341281">
    <property type="component" value="Chromosome 10"/>
</dbReference>
<evidence type="ECO:0000256" key="1">
    <source>
        <dbReference type="SAM" id="MobiDB-lite"/>
    </source>
</evidence>
<feature type="non-terminal residue" evidence="2">
    <location>
        <position position="157"/>
    </location>
</feature>
<dbReference type="AlphaFoldDB" id="A0AAQ3URF3"/>
<gene>
    <name evidence="2" type="ORF">U9M48_042600</name>
</gene>
<feature type="region of interest" description="Disordered" evidence="1">
    <location>
        <begin position="1"/>
        <end position="20"/>
    </location>
</feature>
<evidence type="ECO:0000313" key="3">
    <source>
        <dbReference type="Proteomes" id="UP001341281"/>
    </source>
</evidence>
<dbReference type="EMBL" id="CP144754">
    <property type="protein sequence ID" value="WVZ97035.1"/>
    <property type="molecule type" value="Genomic_DNA"/>
</dbReference>
<evidence type="ECO:0000313" key="2">
    <source>
        <dbReference type="EMBL" id="WVZ97035.1"/>
    </source>
</evidence>
<proteinExistence type="predicted"/>
<name>A0AAQ3URF3_PASNO</name>
<keyword evidence="3" id="KW-1185">Reference proteome</keyword>
<accession>A0AAQ3URF3</accession>
<protein>
    <submittedName>
        <fullName evidence="2">Uncharacterized protein</fullName>
    </submittedName>
</protein>
<sequence length="157" mass="15848">IAPSRSLLASSANNSATPAWATPSACAPTHLQLSHSSTPLWSPPRSWPATWGSSARFSPPLCSRSQFRTRESVGASLGASAAGLRPSGIPLPPYLRAPSSSAFPAAAPLCSVLAVSGGAPPASSLCPWVSPSPPPPLPLGTTTPKAGVLSNFGYPDP</sequence>
<feature type="region of interest" description="Disordered" evidence="1">
    <location>
        <begin position="133"/>
        <end position="157"/>
    </location>
</feature>
<organism evidence="2 3">
    <name type="scientific">Paspalum notatum var. saurae</name>
    <dbReference type="NCBI Taxonomy" id="547442"/>
    <lineage>
        <taxon>Eukaryota</taxon>
        <taxon>Viridiplantae</taxon>
        <taxon>Streptophyta</taxon>
        <taxon>Embryophyta</taxon>
        <taxon>Tracheophyta</taxon>
        <taxon>Spermatophyta</taxon>
        <taxon>Magnoliopsida</taxon>
        <taxon>Liliopsida</taxon>
        <taxon>Poales</taxon>
        <taxon>Poaceae</taxon>
        <taxon>PACMAD clade</taxon>
        <taxon>Panicoideae</taxon>
        <taxon>Andropogonodae</taxon>
        <taxon>Paspaleae</taxon>
        <taxon>Paspalinae</taxon>
        <taxon>Paspalum</taxon>
    </lineage>
</organism>
<reference evidence="2 3" key="1">
    <citation type="submission" date="2024-02" db="EMBL/GenBank/DDBJ databases">
        <title>High-quality chromosome-scale genome assembly of Pensacola bahiagrass (Paspalum notatum Flugge var. saurae).</title>
        <authorList>
            <person name="Vega J.M."/>
            <person name="Podio M."/>
            <person name="Orjuela J."/>
            <person name="Siena L.A."/>
            <person name="Pessino S.C."/>
            <person name="Combes M.C."/>
            <person name="Mariac C."/>
            <person name="Albertini E."/>
            <person name="Pupilli F."/>
            <person name="Ortiz J.P.A."/>
            <person name="Leblanc O."/>
        </authorList>
    </citation>
    <scope>NUCLEOTIDE SEQUENCE [LARGE SCALE GENOMIC DNA]</scope>
    <source>
        <strain evidence="2">R1</strain>
        <tissue evidence="2">Leaf</tissue>
    </source>
</reference>